<name>A0A328TJE5_9GAMM</name>
<dbReference type="AlphaFoldDB" id="A0A328TJE5"/>
<dbReference type="Proteomes" id="UP000244334">
    <property type="component" value="Unassembled WGS sequence"/>
</dbReference>
<evidence type="ECO:0000313" key="2">
    <source>
        <dbReference type="Proteomes" id="UP000244334"/>
    </source>
</evidence>
<keyword evidence="2" id="KW-1185">Reference proteome</keyword>
<dbReference type="EMBL" id="LJAM02000716">
    <property type="protein sequence ID" value="RAP69533.1"/>
    <property type="molecule type" value="Genomic_DNA"/>
</dbReference>
<sequence>MKDRKTGESVDRKPHIHIVIPRKNLLSGNEMNPVGSYK</sequence>
<reference evidence="1" key="1">
    <citation type="submission" date="2018-04" db="EMBL/GenBank/DDBJ databases">
        <title>Genomes of the Obligate Erwinia dacicola and Facultative Enterobacter sp. OLF Endosymbionts of the Olive Fruit fly, Bactrocera oleae.</title>
        <authorList>
            <person name="Estes A.M."/>
            <person name="Hearn D.J."/>
            <person name="Agarwal S."/>
            <person name="Pierson E.A."/>
            <person name="Dunning-Hotopp J.C."/>
        </authorList>
    </citation>
    <scope>NUCLEOTIDE SEQUENCE [LARGE SCALE GENOMIC DNA]</scope>
    <source>
        <strain evidence="1">Oroville</strain>
    </source>
</reference>
<accession>A0A328TJE5</accession>
<comment type="caution">
    <text evidence="1">The sequence shown here is derived from an EMBL/GenBank/DDBJ whole genome shotgun (WGS) entry which is preliminary data.</text>
</comment>
<protein>
    <submittedName>
        <fullName evidence="1">MobB relaxase/mobilization domain protein</fullName>
    </submittedName>
</protein>
<organism evidence="1 2">
    <name type="scientific">Candidatus Erwinia dacicola</name>
    <dbReference type="NCBI Taxonomy" id="252393"/>
    <lineage>
        <taxon>Bacteria</taxon>
        <taxon>Pseudomonadati</taxon>
        <taxon>Pseudomonadota</taxon>
        <taxon>Gammaproteobacteria</taxon>
        <taxon>Enterobacterales</taxon>
        <taxon>Erwiniaceae</taxon>
        <taxon>Erwinia</taxon>
    </lineage>
</organism>
<evidence type="ECO:0000313" key="1">
    <source>
        <dbReference type="EMBL" id="RAP69533.1"/>
    </source>
</evidence>
<proteinExistence type="predicted"/>
<gene>
    <name evidence="1" type="primary">mobB_1</name>
    <name evidence="1" type="ORF">ACZ87_03679</name>
</gene>